<reference evidence="2" key="1">
    <citation type="submission" date="2014-09" db="EMBL/GenBank/DDBJ databases">
        <authorList>
            <person name="Magalhaes I.L.F."/>
            <person name="Oliveira U."/>
            <person name="Santos F.R."/>
            <person name="Vidigal T.H.D.A."/>
            <person name="Brescovit A.D."/>
            <person name="Santos A.J."/>
        </authorList>
    </citation>
    <scope>NUCLEOTIDE SEQUENCE</scope>
    <source>
        <tissue evidence="2">Shoot tissue taken approximately 20 cm above the soil surface</tissue>
    </source>
</reference>
<accession>A0A0A9GVY1</accession>
<keyword evidence="1" id="KW-0732">Signal</keyword>
<reference evidence="2" key="2">
    <citation type="journal article" date="2015" name="Data Brief">
        <title>Shoot transcriptome of the giant reed, Arundo donax.</title>
        <authorList>
            <person name="Barrero R.A."/>
            <person name="Guerrero F.D."/>
            <person name="Moolhuijzen P."/>
            <person name="Goolsby J.A."/>
            <person name="Tidwell J."/>
            <person name="Bellgard S.E."/>
            <person name="Bellgard M.I."/>
        </authorList>
    </citation>
    <scope>NUCLEOTIDE SEQUENCE</scope>
    <source>
        <tissue evidence="2">Shoot tissue taken approximately 20 cm above the soil surface</tissue>
    </source>
</reference>
<feature type="signal peptide" evidence="1">
    <location>
        <begin position="1"/>
        <end position="21"/>
    </location>
</feature>
<sequence>MKIEIICIIDFTVLFWRAVLSSLFHSEYTILRCFYQNPTHVYIPVHMDAIVSIM</sequence>
<protein>
    <submittedName>
        <fullName evidence="2">Uncharacterized protein</fullName>
    </submittedName>
</protein>
<organism evidence="2">
    <name type="scientific">Arundo donax</name>
    <name type="common">Giant reed</name>
    <name type="synonym">Donax arundinaceus</name>
    <dbReference type="NCBI Taxonomy" id="35708"/>
    <lineage>
        <taxon>Eukaryota</taxon>
        <taxon>Viridiplantae</taxon>
        <taxon>Streptophyta</taxon>
        <taxon>Embryophyta</taxon>
        <taxon>Tracheophyta</taxon>
        <taxon>Spermatophyta</taxon>
        <taxon>Magnoliopsida</taxon>
        <taxon>Liliopsida</taxon>
        <taxon>Poales</taxon>
        <taxon>Poaceae</taxon>
        <taxon>PACMAD clade</taxon>
        <taxon>Arundinoideae</taxon>
        <taxon>Arundineae</taxon>
        <taxon>Arundo</taxon>
    </lineage>
</organism>
<dbReference type="AlphaFoldDB" id="A0A0A9GVY1"/>
<name>A0A0A9GVY1_ARUDO</name>
<feature type="chain" id="PRO_5002046402" evidence="1">
    <location>
        <begin position="22"/>
        <end position="54"/>
    </location>
</feature>
<evidence type="ECO:0000313" key="2">
    <source>
        <dbReference type="EMBL" id="JAE24763.1"/>
    </source>
</evidence>
<proteinExistence type="predicted"/>
<dbReference type="EMBL" id="GBRH01173133">
    <property type="protein sequence ID" value="JAE24763.1"/>
    <property type="molecule type" value="Transcribed_RNA"/>
</dbReference>
<evidence type="ECO:0000256" key="1">
    <source>
        <dbReference type="SAM" id="SignalP"/>
    </source>
</evidence>